<dbReference type="NCBIfam" id="NF040712">
    <property type="entry name" value="SepH"/>
    <property type="match status" value="1"/>
</dbReference>
<proteinExistence type="predicted"/>
<feature type="region of interest" description="Disordered" evidence="1">
    <location>
        <begin position="216"/>
        <end position="242"/>
    </location>
</feature>
<dbReference type="EMBL" id="JAGDYM010000009">
    <property type="protein sequence ID" value="MBO1901876.1"/>
    <property type="molecule type" value="Genomic_DNA"/>
</dbReference>
<feature type="region of interest" description="Disordered" evidence="1">
    <location>
        <begin position="286"/>
        <end position="379"/>
    </location>
</feature>
<feature type="compositionally biased region" description="Basic and acidic residues" evidence="1">
    <location>
        <begin position="286"/>
        <end position="300"/>
    </location>
</feature>
<comment type="caution">
    <text evidence="3">The sequence shown here is derived from an EMBL/GenBank/DDBJ whole genome shotgun (WGS) entry which is preliminary data.</text>
</comment>
<evidence type="ECO:0000313" key="3">
    <source>
        <dbReference type="EMBL" id="MBO1901876.1"/>
    </source>
</evidence>
<dbReference type="Proteomes" id="UP000664382">
    <property type="component" value="Unassembled WGS sequence"/>
</dbReference>
<dbReference type="InterPro" id="IPR021421">
    <property type="entry name" value="DUF3071"/>
</dbReference>
<dbReference type="RefSeq" id="WP_208097640.1">
    <property type="nucleotide sequence ID" value="NZ_JAGDYM010000009.1"/>
</dbReference>
<evidence type="ECO:0000256" key="1">
    <source>
        <dbReference type="SAM" id="MobiDB-lite"/>
    </source>
</evidence>
<organism evidence="3 4">
    <name type="scientific">Leucobacter weissii</name>
    <dbReference type="NCBI Taxonomy" id="1983706"/>
    <lineage>
        <taxon>Bacteria</taxon>
        <taxon>Bacillati</taxon>
        <taxon>Actinomycetota</taxon>
        <taxon>Actinomycetes</taxon>
        <taxon>Micrococcales</taxon>
        <taxon>Microbacteriaceae</taxon>
        <taxon>Leucobacter</taxon>
    </lineage>
</organism>
<protein>
    <submittedName>
        <fullName evidence="3">DUF3071 domain-containing protein</fullName>
    </submittedName>
</protein>
<reference evidence="3" key="1">
    <citation type="submission" date="2021-03" db="EMBL/GenBank/DDBJ databases">
        <title>Leucobacter chromiisoli sp. nov., isolated from chromium-containing soil of chemical plant.</title>
        <authorList>
            <person name="Xu Z."/>
        </authorList>
    </citation>
    <scope>NUCLEOTIDE SEQUENCE</scope>
    <source>
        <strain evidence="3">S27</strain>
    </source>
</reference>
<accession>A0A939MJT4</accession>
<feature type="domain" description="DUF3071" evidence="2">
    <location>
        <begin position="1"/>
        <end position="160"/>
    </location>
</feature>
<name>A0A939MJT4_9MICO</name>
<dbReference type="AlphaFoldDB" id="A0A939MJT4"/>
<dbReference type="Pfam" id="PF11268">
    <property type="entry name" value="DUF3071"/>
    <property type="match status" value="1"/>
</dbReference>
<keyword evidence="4" id="KW-1185">Reference proteome</keyword>
<evidence type="ECO:0000313" key="4">
    <source>
        <dbReference type="Proteomes" id="UP000664382"/>
    </source>
</evidence>
<gene>
    <name evidence="3" type="ORF">J4H92_07930</name>
</gene>
<sequence length="379" mass="41535">MDELRLVRREDRSLIVATDSGEEFRLVVDDSLLAELRHLSRPPRGSLRINPREVQSLLRSGKTRSEVAAATGAEESDIERYEEPVLAERRYILELAQAVPVRTSPGESPEERFGDVITARLDGLAAENVVWRSWRDEDSGWMIGLDFVSRDAAHQAVWSFEHRKALLSPVTPHAVSLSKQGDLGDQLIPKLRAVDAEDRFDSGAFDPERLTAGIDAQADGDEPERPISSHVAADHPSTGSIPVIDAESEYLRRQHIEERAIKTPEAELPDLGQTADLLDALRRRRGERDVEHTEAVRDNEPLPFPGAGQAATGEHLGEPVGADGSDEPRADGSEQAPPAEPDAAAAESSAAEKNRKKGRTAIPSWDDILFGTRGDEDPS</sequence>
<dbReference type="InterPro" id="IPR047682">
    <property type="entry name" value="SepH-like"/>
</dbReference>
<evidence type="ECO:0000259" key="2">
    <source>
        <dbReference type="Pfam" id="PF11268"/>
    </source>
</evidence>
<feature type="compositionally biased region" description="Low complexity" evidence="1">
    <location>
        <begin position="333"/>
        <end position="351"/>
    </location>
</feature>